<dbReference type="EMBL" id="CAJPIN010032656">
    <property type="protein sequence ID" value="CAG2064240.1"/>
    <property type="molecule type" value="Genomic_DNA"/>
</dbReference>
<reference evidence="1" key="1">
    <citation type="submission" date="2021-03" db="EMBL/GenBank/DDBJ databases">
        <authorList>
            <person name="Tran Van P."/>
        </authorList>
    </citation>
    <scope>NUCLEOTIDE SEQUENCE</scope>
</reference>
<name>A0ABN7PFJ5_TIMPD</name>
<gene>
    <name evidence="1" type="ORF">TPAB3V08_LOCUS11187</name>
</gene>
<accession>A0ABN7PFJ5</accession>
<feature type="non-terminal residue" evidence="1">
    <location>
        <position position="1"/>
    </location>
</feature>
<evidence type="ECO:0000313" key="2">
    <source>
        <dbReference type="Proteomes" id="UP001153148"/>
    </source>
</evidence>
<dbReference type="Proteomes" id="UP001153148">
    <property type="component" value="Unassembled WGS sequence"/>
</dbReference>
<protein>
    <submittedName>
        <fullName evidence="1">Uncharacterized protein</fullName>
    </submittedName>
</protein>
<proteinExistence type="predicted"/>
<keyword evidence="2" id="KW-1185">Reference proteome</keyword>
<feature type="non-terminal residue" evidence="1">
    <location>
        <position position="108"/>
    </location>
</feature>
<organism evidence="1 2">
    <name type="scientific">Timema podura</name>
    <name type="common">Walking stick</name>
    <dbReference type="NCBI Taxonomy" id="61482"/>
    <lineage>
        <taxon>Eukaryota</taxon>
        <taxon>Metazoa</taxon>
        <taxon>Ecdysozoa</taxon>
        <taxon>Arthropoda</taxon>
        <taxon>Hexapoda</taxon>
        <taxon>Insecta</taxon>
        <taxon>Pterygota</taxon>
        <taxon>Neoptera</taxon>
        <taxon>Polyneoptera</taxon>
        <taxon>Phasmatodea</taxon>
        <taxon>Timematodea</taxon>
        <taxon>Timematoidea</taxon>
        <taxon>Timematidae</taxon>
        <taxon>Timema</taxon>
    </lineage>
</organism>
<sequence>SFLYVCLHQAGLSAVSLRAAAAVGGRSPEHCPWTWISRGHLSPIGAVVGLPTDTSSCLSQTLRSWWSGSSLLRTSSTSHLKLLTFLHQNPKSSQRMPNFKIRGTRRGT</sequence>
<comment type="caution">
    <text evidence="1">The sequence shown here is derived from an EMBL/GenBank/DDBJ whole genome shotgun (WGS) entry which is preliminary data.</text>
</comment>
<evidence type="ECO:0000313" key="1">
    <source>
        <dbReference type="EMBL" id="CAG2064240.1"/>
    </source>
</evidence>